<name>A0A507ADV6_9PEZI</name>
<dbReference type="STRING" id="1093900.A0A507ADV6"/>
<dbReference type="EMBL" id="SKBQ01000091">
    <property type="protein sequence ID" value="TPX07305.1"/>
    <property type="molecule type" value="Genomic_DNA"/>
</dbReference>
<dbReference type="Pfam" id="PF00106">
    <property type="entry name" value="adh_short"/>
    <property type="match status" value="1"/>
</dbReference>
<dbReference type="GeneID" id="41978249"/>
<comment type="caution">
    <text evidence="3">The sequence shown here is derived from an EMBL/GenBank/DDBJ whole genome shotgun (WGS) entry which is preliminary data.</text>
</comment>
<keyword evidence="2" id="KW-0560">Oxidoreductase</keyword>
<dbReference type="Gene3D" id="3.40.50.720">
    <property type="entry name" value="NAD(P)-binding Rossmann-like Domain"/>
    <property type="match status" value="1"/>
</dbReference>
<dbReference type="InterPro" id="IPR002347">
    <property type="entry name" value="SDR_fam"/>
</dbReference>
<keyword evidence="4" id="KW-1185">Reference proteome</keyword>
<dbReference type="CDD" id="cd05327">
    <property type="entry name" value="retinol-DH_like_SDR_c_like"/>
    <property type="match status" value="1"/>
</dbReference>
<dbReference type="AlphaFoldDB" id="A0A507ADV6"/>
<proteinExistence type="inferred from homology"/>
<evidence type="ECO:0000313" key="4">
    <source>
        <dbReference type="Proteomes" id="UP000319257"/>
    </source>
</evidence>
<protein>
    <submittedName>
        <fullName evidence="3">Uncharacterized protein</fullName>
    </submittedName>
</protein>
<dbReference type="SUPFAM" id="SSF51735">
    <property type="entry name" value="NAD(P)-binding Rossmann-fold domains"/>
    <property type="match status" value="1"/>
</dbReference>
<accession>A0A507ADV6</accession>
<gene>
    <name evidence="3" type="ORF">E0L32_010802</name>
</gene>
<dbReference type="PANTHER" id="PTHR24320:SF281">
    <property type="entry name" value="SHORT CHAIN DEHYDROGENASE_REDUCTASE FAMILY PROTEIN (AFU_ORTHOLOGUE AFUA_5G14310)"/>
    <property type="match status" value="1"/>
</dbReference>
<evidence type="ECO:0000256" key="1">
    <source>
        <dbReference type="ARBA" id="ARBA00006484"/>
    </source>
</evidence>
<comment type="similarity">
    <text evidence="1">Belongs to the short-chain dehydrogenases/reductases (SDR) family.</text>
</comment>
<dbReference type="Proteomes" id="UP000319257">
    <property type="component" value="Unassembled WGS sequence"/>
</dbReference>
<dbReference type="GO" id="GO:0016491">
    <property type="term" value="F:oxidoreductase activity"/>
    <property type="evidence" value="ECO:0007669"/>
    <property type="project" value="UniProtKB-KW"/>
</dbReference>
<sequence>MQKTTGLGPKPAQPGDLHGRVAIITGGARGIGFEISRALANAGCKVIMVNRNQDKGDHAIRIIKKESPDAEVEWRGCDMGYLAQVREVFGGLRENLPRLDFLVCSAGINADQFGLDQDGIDRHFGVNYLGHYYACNQMWPLLRKTGRENGNTAPPRVVFEASEMHRMAPSAVHFGSSEEINNPEMDPAQLYGRTKLALILLAKYGLRDKVIKPNSDRIYALSVHPGTVKTDMQEQWKSAYPGVTGKVLSRTMQAFGRAPKEGAYSALWALTSPKIEEKNLNGWYFKDPDSPGKESSQASDAVLGAALWNLSDRLVKEKLGEDVMLDWNAQ</sequence>
<dbReference type="PRINTS" id="PR00081">
    <property type="entry name" value="GDHRDH"/>
</dbReference>
<dbReference type="InParanoid" id="A0A507ADV6"/>
<dbReference type="OrthoDB" id="191139at2759"/>
<evidence type="ECO:0000313" key="3">
    <source>
        <dbReference type="EMBL" id="TPX07305.1"/>
    </source>
</evidence>
<dbReference type="RefSeq" id="XP_030989016.1">
    <property type="nucleotide sequence ID" value="XM_031133460.1"/>
</dbReference>
<dbReference type="InterPro" id="IPR036291">
    <property type="entry name" value="NAD(P)-bd_dom_sf"/>
</dbReference>
<evidence type="ECO:0000256" key="2">
    <source>
        <dbReference type="ARBA" id="ARBA00023002"/>
    </source>
</evidence>
<dbReference type="PANTHER" id="PTHR24320">
    <property type="entry name" value="RETINOL DEHYDROGENASE"/>
    <property type="match status" value="1"/>
</dbReference>
<reference evidence="3 4" key="1">
    <citation type="submission" date="2019-06" db="EMBL/GenBank/DDBJ databases">
        <title>Draft genome sequence of the filamentous fungus Phialemoniopsis curvata isolated from diesel fuel.</title>
        <authorList>
            <person name="Varaljay V.A."/>
            <person name="Lyon W.J."/>
            <person name="Crouch A.L."/>
            <person name="Drake C.E."/>
            <person name="Hollomon J.M."/>
            <person name="Nadeau L.J."/>
            <person name="Nunn H.S."/>
            <person name="Stevenson B.S."/>
            <person name="Bojanowski C.L."/>
            <person name="Crookes-Goodson W.J."/>
        </authorList>
    </citation>
    <scope>NUCLEOTIDE SEQUENCE [LARGE SCALE GENOMIC DNA]</scope>
    <source>
        <strain evidence="3 4">D216</strain>
    </source>
</reference>
<organism evidence="3 4">
    <name type="scientific">Thyridium curvatum</name>
    <dbReference type="NCBI Taxonomy" id="1093900"/>
    <lineage>
        <taxon>Eukaryota</taxon>
        <taxon>Fungi</taxon>
        <taxon>Dikarya</taxon>
        <taxon>Ascomycota</taxon>
        <taxon>Pezizomycotina</taxon>
        <taxon>Sordariomycetes</taxon>
        <taxon>Sordariomycetidae</taxon>
        <taxon>Thyridiales</taxon>
        <taxon>Thyridiaceae</taxon>
        <taxon>Thyridium</taxon>
    </lineage>
</organism>